<dbReference type="AlphaFoldDB" id="A0A8H2JE02"/>
<dbReference type="EMBL" id="CP062008">
    <property type="protein sequence ID" value="QPG72078.1"/>
    <property type="molecule type" value="Genomic_DNA"/>
</dbReference>
<dbReference type="Gene3D" id="3.40.630.30">
    <property type="match status" value="1"/>
</dbReference>
<dbReference type="InterPro" id="IPR000182">
    <property type="entry name" value="GNAT_dom"/>
</dbReference>
<protein>
    <submittedName>
        <fullName evidence="2">GNAT family N-acetyltransferase</fullName>
    </submittedName>
</protein>
<dbReference type="PROSITE" id="PS51186">
    <property type="entry name" value="GNAT"/>
    <property type="match status" value="1"/>
</dbReference>
<evidence type="ECO:0000259" key="1">
    <source>
        <dbReference type="PROSITE" id="PS51186"/>
    </source>
</evidence>
<name>A0A8H2JE02_MYCMU</name>
<evidence type="ECO:0000313" key="3">
    <source>
        <dbReference type="EMBL" id="TLH53456.1"/>
    </source>
</evidence>
<reference evidence="3" key="1">
    <citation type="submission" date="2018-01" db="EMBL/GenBank/DDBJ databases">
        <title>Comparative genomics of Mycobacterium mucogenicum and Mycobacterium neoaurum clade members emphasizing tRNA and non-coding RNA.</title>
        <authorList>
            <person name="Behra P.R.K."/>
            <person name="Pettersson B.M.F."/>
            <person name="Das S."/>
            <person name="Dasgupta S."/>
            <person name="Kirsebom L.A."/>
        </authorList>
    </citation>
    <scope>NUCLEOTIDE SEQUENCE</scope>
    <source>
        <strain evidence="3">DSM 44124</strain>
    </source>
</reference>
<dbReference type="SUPFAM" id="SSF55729">
    <property type="entry name" value="Acyl-CoA N-acyltransferases (Nat)"/>
    <property type="match status" value="1"/>
</dbReference>
<dbReference type="Pfam" id="PF00583">
    <property type="entry name" value="Acetyltransf_1"/>
    <property type="match status" value="1"/>
</dbReference>
<dbReference type="KEGG" id="mmuc:C1S78_014810"/>
<gene>
    <name evidence="2" type="ORF">C1S78_014810</name>
    <name evidence="3" type="ORF">C1S78_14765</name>
</gene>
<accession>A0A8H2JE02</accession>
<organism evidence="3">
    <name type="scientific">Mycolicibacterium mucogenicum DSM 44124</name>
    <dbReference type="NCBI Taxonomy" id="1226753"/>
    <lineage>
        <taxon>Bacteria</taxon>
        <taxon>Bacillati</taxon>
        <taxon>Actinomycetota</taxon>
        <taxon>Actinomycetes</taxon>
        <taxon>Mycobacteriales</taxon>
        <taxon>Mycobacteriaceae</taxon>
        <taxon>Mycolicibacterium</taxon>
    </lineage>
</organism>
<evidence type="ECO:0000313" key="2">
    <source>
        <dbReference type="EMBL" id="QPG72078.1"/>
    </source>
</evidence>
<dbReference type="GeneID" id="76726194"/>
<sequence>MRMREWRGGDERQLPSLLEPDADPLWVAQFHTLHGPDRDGPEWRRTRVAVDAGDQMIGCATVAKSLLHSRWPCAVEVVPHARRLGVGTTLIETIRALPRDGAQPFSTKVRRRNTAAIAFVAAIGGREYQCSPGIVIDPRGAGVRRWVASRPLRNCRNLRDMDFAEVASAYAAVYEWIHEPWSPVTKKDLLLEVAAMEVGEVDRACSAGTWVDGRLSAVAFAFPSAQGFEVVAETMRPGEANGIDAVANAVALVLRSVASVSGSAVSFDSHVTDPHLQPVLAELPHASNDPLSLIEIA</sequence>
<dbReference type="GO" id="GO:0016747">
    <property type="term" value="F:acyltransferase activity, transferring groups other than amino-acyl groups"/>
    <property type="evidence" value="ECO:0007669"/>
    <property type="project" value="InterPro"/>
</dbReference>
<dbReference type="Proteomes" id="UP000309231">
    <property type="component" value="Chromosome"/>
</dbReference>
<dbReference type="InterPro" id="IPR016181">
    <property type="entry name" value="Acyl_CoA_acyltransferase"/>
</dbReference>
<keyword evidence="2" id="KW-0808">Transferase</keyword>
<evidence type="ECO:0000313" key="4">
    <source>
        <dbReference type="Proteomes" id="UP000309231"/>
    </source>
</evidence>
<reference evidence="2 4" key="2">
    <citation type="journal article" date="2019" name="BMC Evol. Biol.">
        <title>Comparative genomics of Mycobacterium mucogenicum and Mycobacterium neoaurum clade members emphasizing tRNA and non-coding RNA.</title>
        <authorList>
            <person name="Behra P.R.K."/>
            <person name="Pettersson B.M.F."/>
            <person name="Das S."/>
            <person name="Dasgupta S."/>
            <person name="Kirsebom L.A."/>
        </authorList>
    </citation>
    <scope>NUCLEOTIDE SEQUENCE [LARGE SCALE GENOMIC DNA]</scope>
    <source>
        <strain evidence="2 4">DSM 44124</strain>
    </source>
</reference>
<reference evidence="2 4" key="3">
    <citation type="journal article" date="2019" name="Sci. Rep.">
        <title>Insight into the biology of Mycobacterium mucogenicum and Mycobacterium neoaurum clade members.</title>
        <authorList>
            <person name="Behra P.R.K."/>
            <person name="Pettersson B.M.F."/>
            <person name="Ramesh M."/>
            <person name="Dasgupta S."/>
            <person name="Kirsebom L.A."/>
        </authorList>
    </citation>
    <scope>NUCLEOTIDE SEQUENCE [LARGE SCALE GENOMIC DNA]</scope>
    <source>
        <strain evidence="2 4">DSM 44124</strain>
    </source>
</reference>
<proteinExistence type="predicted"/>
<feature type="domain" description="N-acetyltransferase" evidence="1">
    <location>
        <begin position="1"/>
        <end position="153"/>
    </location>
</feature>
<dbReference type="RefSeq" id="WP_138158409.1">
    <property type="nucleotide sequence ID" value="NZ_ANBS01000072.1"/>
</dbReference>
<keyword evidence="4" id="KW-1185">Reference proteome</keyword>
<dbReference type="EMBL" id="POTL01000001">
    <property type="protein sequence ID" value="TLH53456.1"/>
    <property type="molecule type" value="Genomic_DNA"/>
</dbReference>